<dbReference type="Pfam" id="PF04117">
    <property type="entry name" value="Mpv17_PMP22"/>
    <property type="match status" value="1"/>
</dbReference>
<sequence length="324" mass="35410">MSMSKIRTVTKRLFSKHLLATNTVTSCTLLCIGDSVIQHIERLDNPGATFNYHRAGRMLSMGFLFGPVSHGWYKVLDRFLPGTALRTVVRKILADQLVAGPFFCSAFFMGMSLLEGKTVKQGFDEVKSNFITVYMIDWCVWPPAQFINFFFLPPQFRVVNTMITQHEWTRGKVLLPGPPPEEATEAASDGHGDHSHPQQGGKRPGDVGILQTRGYARVLSHSTESYRTRRIAVGVAVLGYVACEKKLGPVQEHGHLEHPAVQNLVLLTRADVSSGKTVPVSSGQGSWAGKGGISGHAAVNRTDGNGGRVSSWGILIHQPVPVIV</sequence>
<evidence type="ECO:0000256" key="7">
    <source>
        <dbReference type="SAM" id="MobiDB-lite"/>
    </source>
</evidence>
<accession>A0ABY7FMB9</accession>
<dbReference type="PANTHER" id="PTHR11266">
    <property type="entry name" value="PEROXISOMAL MEMBRANE PROTEIN 2, PXMP2 MPV17"/>
    <property type="match status" value="1"/>
</dbReference>
<evidence type="ECO:0000256" key="6">
    <source>
        <dbReference type="RuleBase" id="RU363053"/>
    </source>
</evidence>
<dbReference type="PANTHER" id="PTHR11266:SF8">
    <property type="entry name" value="MPV17-LIKE PROTEIN 2"/>
    <property type="match status" value="1"/>
</dbReference>
<comment type="subcellular location">
    <subcellularLocation>
        <location evidence="1">Membrane</location>
        <topology evidence="1">Multi-pass membrane protein</topology>
    </subcellularLocation>
</comment>
<keyword evidence="4" id="KW-1133">Transmembrane helix</keyword>
<proteinExistence type="inferred from homology"/>
<evidence type="ECO:0000256" key="1">
    <source>
        <dbReference type="ARBA" id="ARBA00004141"/>
    </source>
</evidence>
<evidence type="ECO:0000256" key="2">
    <source>
        <dbReference type="ARBA" id="ARBA00006824"/>
    </source>
</evidence>
<evidence type="ECO:0000313" key="9">
    <source>
        <dbReference type="Proteomes" id="UP001164746"/>
    </source>
</evidence>
<name>A0ABY7FMB9_MYAAR</name>
<dbReference type="EMBL" id="CP111024">
    <property type="protein sequence ID" value="WAR23358.1"/>
    <property type="molecule type" value="Genomic_DNA"/>
</dbReference>
<feature type="non-terminal residue" evidence="8">
    <location>
        <position position="324"/>
    </location>
</feature>
<evidence type="ECO:0000313" key="8">
    <source>
        <dbReference type="EMBL" id="WAR23358.1"/>
    </source>
</evidence>
<evidence type="ECO:0000256" key="4">
    <source>
        <dbReference type="ARBA" id="ARBA00022989"/>
    </source>
</evidence>
<feature type="region of interest" description="Disordered" evidence="7">
    <location>
        <begin position="171"/>
        <end position="207"/>
    </location>
</feature>
<gene>
    <name evidence="8" type="ORF">MAR_037027</name>
</gene>
<evidence type="ECO:0000256" key="5">
    <source>
        <dbReference type="ARBA" id="ARBA00023136"/>
    </source>
</evidence>
<keyword evidence="5" id="KW-0472">Membrane</keyword>
<dbReference type="InterPro" id="IPR007248">
    <property type="entry name" value="Mpv17_PMP22"/>
</dbReference>
<organism evidence="8 9">
    <name type="scientific">Mya arenaria</name>
    <name type="common">Soft-shell clam</name>
    <dbReference type="NCBI Taxonomy" id="6604"/>
    <lineage>
        <taxon>Eukaryota</taxon>
        <taxon>Metazoa</taxon>
        <taxon>Spiralia</taxon>
        <taxon>Lophotrochozoa</taxon>
        <taxon>Mollusca</taxon>
        <taxon>Bivalvia</taxon>
        <taxon>Autobranchia</taxon>
        <taxon>Heteroconchia</taxon>
        <taxon>Euheterodonta</taxon>
        <taxon>Imparidentia</taxon>
        <taxon>Neoheterodontei</taxon>
        <taxon>Myida</taxon>
        <taxon>Myoidea</taxon>
        <taxon>Myidae</taxon>
        <taxon>Mya</taxon>
    </lineage>
</organism>
<comment type="similarity">
    <text evidence="2 6">Belongs to the peroxisomal membrane protein PXMP2/4 family.</text>
</comment>
<keyword evidence="9" id="KW-1185">Reference proteome</keyword>
<dbReference type="Proteomes" id="UP001164746">
    <property type="component" value="Chromosome 13"/>
</dbReference>
<reference evidence="8" key="1">
    <citation type="submission" date="2022-11" db="EMBL/GenBank/DDBJ databases">
        <title>Centuries of genome instability and evolution in soft-shell clam transmissible cancer (bioRxiv).</title>
        <authorList>
            <person name="Hart S.F.M."/>
            <person name="Yonemitsu M.A."/>
            <person name="Giersch R.M."/>
            <person name="Beal B.F."/>
            <person name="Arriagada G."/>
            <person name="Davis B.W."/>
            <person name="Ostrander E.A."/>
            <person name="Goff S.P."/>
            <person name="Metzger M.J."/>
        </authorList>
    </citation>
    <scope>NUCLEOTIDE SEQUENCE</scope>
    <source>
        <strain evidence="8">MELC-2E11</strain>
        <tissue evidence="8">Siphon/mantle</tissue>
    </source>
</reference>
<evidence type="ECO:0000256" key="3">
    <source>
        <dbReference type="ARBA" id="ARBA00022692"/>
    </source>
</evidence>
<keyword evidence="3" id="KW-0812">Transmembrane</keyword>
<protein>
    <submittedName>
        <fullName evidence="8">M17L2-like protein</fullName>
    </submittedName>
</protein>
<dbReference type="PROSITE" id="PS51257">
    <property type="entry name" value="PROKAR_LIPOPROTEIN"/>
    <property type="match status" value="1"/>
</dbReference>